<evidence type="ECO:0000256" key="1">
    <source>
        <dbReference type="SAM" id="MobiDB-lite"/>
    </source>
</evidence>
<feature type="compositionally biased region" description="Polar residues" evidence="1">
    <location>
        <begin position="25"/>
        <end position="34"/>
    </location>
</feature>
<comment type="caution">
    <text evidence="2">The sequence shown here is derived from an EMBL/GenBank/DDBJ whole genome shotgun (WGS) entry which is preliminary data.</text>
</comment>
<dbReference type="RefSeq" id="WP_277523973.1">
    <property type="nucleotide sequence ID" value="NZ_JAMQOT010000008.1"/>
</dbReference>
<gene>
    <name evidence="2" type="ORF">NDI89_19290</name>
</gene>
<dbReference type="EMBL" id="JAMQOT010000008">
    <property type="protein sequence ID" value="MDF9747727.1"/>
    <property type="molecule type" value="Genomic_DNA"/>
</dbReference>
<evidence type="ECO:0000313" key="3">
    <source>
        <dbReference type="Proteomes" id="UP001154061"/>
    </source>
</evidence>
<dbReference type="AlphaFoldDB" id="A0A9Q4L4Y7"/>
<proteinExistence type="predicted"/>
<protein>
    <submittedName>
        <fullName evidence="2">Uncharacterized protein</fullName>
    </submittedName>
</protein>
<dbReference type="Proteomes" id="UP001154061">
    <property type="component" value="Unassembled WGS sequence"/>
</dbReference>
<accession>A0A9Q4L4Y7</accession>
<reference evidence="2" key="1">
    <citation type="submission" date="2022-06" db="EMBL/GenBank/DDBJ databases">
        <title>Natrinema sp. a new haloarchaeum isolate from saline soil.</title>
        <authorList>
            <person name="Strakova D."/>
            <person name="Galisteo C."/>
            <person name="Sanchez-Porro C."/>
            <person name="Ventosa A."/>
        </authorList>
    </citation>
    <scope>NUCLEOTIDE SEQUENCE</scope>
    <source>
        <strain evidence="2">S1CR25-10</strain>
    </source>
</reference>
<keyword evidence="3" id="KW-1185">Reference proteome</keyword>
<organism evidence="2 3">
    <name type="scientific">Natrinema salsiterrestre</name>
    <dbReference type="NCBI Taxonomy" id="2950540"/>
    <lineage>
        <taxon>Archaea</taxon>
        <taxon>Methanobacteriati</taxon>
        <taxon>Methanobacteriota</taxon>
        <taxon>Stenosarchaea group</taxon>
        <taxon>Halobacteria</taxon>
        <taxon>Halobacteriales</taxon>
        <taxon>Natrialbaceae</taxon>
        <taxon>Natrinema</taxon>
    </lineage>
</organism>
<feature type="region of interest" description="Disordered" evidence="1">
    <location>
        <begin position="25"/>
        <end position="51"/>
    </location>
</feature>
<evidence type="ECO:0000313" key="2">
    <source>
        <dbReference type="EMBL" id="MDF9747727.1"/>
    </source>
</evidence>
<name>A0A9Q4L4Y7_9EURY</name>
<sequence length="51" mass="5382">MSKILAILATYTDTAAKVQRTIDHSPSFSGVQTSDDGRPETRVSPGGFLTG</sequence>